<organism evidence="2">
    <name type="scientific">Diabrotica virgifera virgifera</name>
    <name type="common">western corn rootworm</name>
    <dbReference type="NCBI Taxonomy" id="50390"/>
    <lineage>
        <taxon>Eukaryota</taxon>
        <taxon>Metazoa</taxon>
        <taxon>Ecdysozoa</taxon>
        <taxon>Arthropoda</taxon>
        <taxon>Hexapoda</taxon>
        <taxon>Insecta</taxon>
        <taxon>Pterygota</taxon>
        <taxon>Neoptera</taxon>
        <taxon>Endopterygota</taxon>
        <taxon>Coleoptera</taxon>
        <taxon>Polyphaga</taxon>
        <taxon>Cucujiformia</taxon>
        <taxon>Chrysomeloidea</taxon>
        <taxon>Chrysomelidae</taxon>
        <taxon>Galerucinae</taxon>
        <taxon>Diabroticina</taxon>
        <taxon>Diabroticites</taxon>
        <taxon>Diabrotica</taxon>
    </lineage>
</organism>
<feature type="compositionally biased region" description="Acidic residues" evidence="1">
    <location>
        <begin position="295"/>
        <end position="312"/>
    </location>
</feature>
<protein>
    <submittedName>
        <fullName evidence="2">Uncharacterized protein LOC114348317</fullName>
    </submittedName>
</protein>
<reference evidence="2" key="1">
    <citation type="submission" date="2025-08" db="UniProtKB">
        <authorList>
            <consortium name="RefSeq"/>
        </authorList>
    </citation>
    <scope>IDENTIFICATION</scope>
    <source>
        <tissue evidence="2">Whole insect</tissue>
    </source>
</reference>
<gene>
    <name evidence="2" type="primary">LOC114348317</name>
</gene>
<proteinExistence type="predicted"/>
<dbReference type="AlphaFoldDB" id="A0A6P7GZ68"/>
<feature type="region of interest" description="Disordered" evidence="1">
    <location>
        <begin position="248"/>
        <end position="314"/>
    </location>
</feature>
<accession>A0A6P7GZ68</accession>
<dbReference type="InParanoid" id="A0A6P7GZ68"/>
<feature type="compositionally biased region" description="Basic and acidic residues" evidence="1">
    <location>
        <begin position="248"/>
        <end position="257"/>
    </location>
</feature>
<name>A0A6P7GZ68_DIAVI</name>
<evidence type="ECO:0000256" key="1">
    <source>
        <dbReference type="SAM" id="MobiDB-lite"/>
    </source>
</evidence>
<evidence type="ECO:0000313" key="2">
    <source>
        <dbReference type="RefSeq" id="XP_028154709.1"/>
    </source>
</evidence>
<dbReference type="RefSeq" id="XP_028154709.1">
    <property type="nucleotide sequence ID" value="XM_028298908.1"/>
</dbReference>
<sequence length="424" mass="47792">MVFGSTRKKRGYIFQNDLPGIDWAYSLLNRHKDSFGQRLATNIKRARAAVSRVTLEEFYNNLEPVIKDLPSSNIFNYDESNLSDDPGKKRCIYKRGIKYPEKVMNHSKSCTTIMVCAAADGTLLPPYVIYKSIHLYDTWKENGPRGLPCCDKPCCNQGTRYNRKQFSSLLKKTLKTLVEVTPRVSKGGPSQQTDKIASAVKRNLINSFRSTGIYPFCPGEVYKKLPTDDAPQDPTDAVENALTALLKEQRFGGPERPKTRKKKLDVAPGASVSTAIIEQQSEDSSDKESHISQSDESESENESDLLENEENYEVQSEVDKVQAGRYILAKFLSQRGKKTYIYVCKILEVEPEVIVIGYKSIKPSKTEFKMIDADISQISKEDIVEFLPNPASIECLDGSTKCIFKKDIKVVEDFIIAPQSFETE</sequence>